<dbReference type="Proteomes" id="UP000269041">
    <property type="component" value="Unassembled WGS sequence"/>
</dbReference>
<sequence>MNELMRVNIGNTEQEDFNKIIIEKGFNKTDFSIEAYYISDGEDFDNEGGAVKITNTKSNWSKTYPWNKPWLCQFSDDFDKI</sequence>
<protein>
    <submittedName>
        <fullName evidence="1">Uncharacterized protein</fullName>
    </submittedName>
</protein>
<keyword evidence="2" id="KW-1185">Reference proteome</keyword>
<evidence type="ECO:0000313" key="1">
    <source>
        <dbReference type="EMBL" id="RSD28572.1"/>
    </source>
</evidence>
<dbReference type="RefSeq" id="WP_125323297.1">
    <property type="nucleotide sequence ID" value="NZ_AP024889.1"/>
</dbReference>
<name>A0A427TVZ3_9VIBR</name>
<organism evidence="1 2">
    <name type="scientific">Vibrio pectenicida</name>
    <dbReference type="NCBI Taxonomy" id="62763"/>
    <lineage>
        <taxon>Bacteria</taxon>
        <taxon>Pseudomonadati</taxon>
        <taxon>Pseudomonadota</taxon>
        <taxon>Gammaproteobacteria</taxon>
        <taxon>Vibrionales</taxon>
        <taxon>Vibrionaceae</taxon>
        <taxon>Vibrio</taxon>
    </lineage>
</organism>
<accession>A0A427TVZ3</accession>
<proteinExistence type="predicted"/>
<gene>
    <name evidence="1" type="ORF">EJA03_18950</name>
</gene>
<comment type="caution">
    <text evidence="1">The sequence shown here is derived from an EMBL/GenBank/DDBJ whole genome shotgun (WGS) entry which is preliminary data.</text>
</comment>
<reference evidence="1 2" key="1">
    <citation type="submission" date="2018-12" db="EMBL/GenBank/DDBJ databases">
        <title>Genomic taxonomy of the Vibrionaceae family.</title>
        <authorList>
            <person name="Gomez-Gil B."/>
            <person name="Enciso-Ibarra K."/>
        </authorList>
    </citation>
    <scope>NUCLEOTIDE SEQUENCE [LARGE SCALE GENOMIC DNA]</scope>
    <source>
        <strain evidence="1 2">CAIM 594</strain>
    </source>
</reference>
<dbReference type="EMBL" id="RSFA01000147">
    <property type="protein sequence ID" value="RSD28572.1"/>
    <property type="molecule type" value="Genomic_DNA"/>
</dbReference>
<evidence type="ECO:0000313" key="2">
    <source>
        <dbReference type="Proteomes" id="UP000269041"/>
    </source>
</evidence>
<dbReference type="AlphaFoldDB" id="A0A427TVZ3"/>